<organism evidence="2 3">
    <name type="scientific">Nocardia iowensis</name>
    <dbReference type="NCBI Taxonomy" id="204891"/>
    <lineage>
        <taxon>Bacteria</taxon>
        <taxon>Bacillati</taxon>
        <taxon>Actinomycetota</taxon>
        <taxon>Actinomycetes</taxon>
        <taxon>Mycobacteriales</taxon>
        <taxon>Nocardiaceae</taxon>
        <taxon>Nocardia</taxon>
    </lineage>
</organism>
<evidence type="ECO:0000313" key="3">
    <source>
        <dbReference type="Proteomes" id="UP000694257"/>
    </source>
</evidence>
<dbReference type="EMBL" id="CP078145">
    <property type="protein sequence ID" value="QXN93536.1"/>
    <property type="molecule type" value="Genomic_DNA"/>
</dbReference>
<name>A0ABX8RW91_NOCIO</name>
<dbReference type="RefSeq" id="WP_218475610.1">
    <property type="nucleotide sequence ID" value="NZ_BAABJN010000001.1"/>
</dbReference>
<protein>
    <submittedName>
        <fullName evidence="2">DUF5753 domain-containing protein</fullName>
    </submittedName>
</protein>
<sequence>MPDLIATLRNLTAAYMEWRRVVVSGNAHRQRQAITLESGTRSIRGYHPRVIPGLVQTRNNATAIFRRTAKFYRAPDDVQTAVDTRMQRQDVLHRGDHRIQYLIEEQALYTTVGSDDVMAGQLHHLLVAIRLPRLALAILPRTTEYHAPATNFVIHDRKWPWSKPLPQS</sequence>
<keyword evidence="3" id="KW-1185">Reference proteome</keyword>
<reference evidence="2 3" key="1">
    <citation type="submission" date="2021-07" db="EMBL/GenBank/DDBJ databases">
        <title>Whole Genome Sequence of Nocardia Iowensis.</title>
        <authorList>
            <person name="Lamm A."/>
            <person name="Collins-Fairclough A.M."/>
            <person name="Bunk B."/>
            <person name="Sproer C."/>
        </authorList>
    </citation>
    <scope>NUCLEOTIDE SEQUENCE [LARGE SCALE GENOMIC DNA]</scope>
    <source>
        <strain evidence="2 3">NRRL 5646</strain>
    </source>
</reference>
<evidence type="ECO:0000259" key="1">
    <source>
        <dbReference type="Pfam" id="PF19054"/>
    </source>
</evidence>
<proteinExistence type="predicted"/>
<dbReference type="Proteomes" id="UP000694257">
    <property type="component" value="Chromosome"/>
</dbReference>
<gene>
    <name evidence="2" type="ORF">KV110_10885</name>
</gene>
<accession>A0ABX8RW91</accession>
<feature type="domain" description="DUF5753" evidence="1">
    <location>
        <begin position="31"/>
        <end position="154"/>
    </location>
</feature>
<dbReference type="InterPro" id="IPR043917">
    <property type="entry name" value="DUF5753"/>
</dbReference>
<dbReference type="Pfam" id="PF19054">
    <property type="entry name" value="DUF5753"/>
    <property type="match status" value="1"/>
</dbReference>
<evidence type="ECO:0000313" key="2">
    <source>
        <dbReference type="EMBL" id="QXN93536.1"/>
    </source>
</evidence>